<dbReference type="Proteomes" id="UP001652582">
    <property type="component" value="Chromosome 2"/>
</dbReference>
<dbReference type="PANTHER" id="PTHR48021">
    <property type="match status" value="1"/>
</dbReference>
<keyword evidence="2" id="KW-0813">Transport</keyword>
<reference evidence="11" key="2">
    <citation type="submission" date="2025-08" db="UniProtKB">
        <authorList>
            <consortium name="RefSeq"/>
        </authorList>
    </citation>
    <scope>IDENTIFICATION</scope>
</reference>
<feature type="transmembrane region" description="Helical" evidence="8">
    <location>
        <begin position="38"/>
        <end position="61"/>
    </location>
</feature>
<proteinExistence type="predicted"/>
<keyword evidence="10" id="KW-1185">Reference proteome</keyword>
<feature type="transmembrane region" description="Helical" evidence="8">
    <location>
        <begin position="132"/>
        <end position="156"/>
    </location>
</feature>
<evidence type="ECO:0000256" key="2">
    <source>
        <dbReference type="ARBA" id="ARBA00022448"/>
    </source>
</evidence>
<evidence type="ECO:0000313" key="11">
    <source>
        <dbReference type="RefSeq" id="XP_023934316.1"/>
    </source>
</evidence>
<feature type="domain" description="Major facilitator superfamily (MFS) profile" evidence="9">
    <location>
        <begin position="38"/>
        <end position="473"/>
    </location>
</feature>
<feature type="transmembrane region" description="Helical" evidence="8">
    <location>
        <begin position="385"/>
        <end position="406"/>
    </location>
</feature>
<evidence type="ECO:0000256" key="1">
    <source>
        <dbReference type="ARBA" id="ARBA00004651"/>
    </source>
</evidence>
<dbReference type="FunFam" id="1.20.1250.20:FF:000218">
    <property type="entry name" value="facilitated trehalose transporter Tret1"/>
    <property type="match status" value="1"/>
</dbReference>
<dbReference type="PROSITE" id="PS50850">
    <property type="entry name" value="MFS"/>
    <property type="match status" value="1"/>
</dbReference>
<comment type="subcellular location">
    <subcellularLocation>
        <location evidence="1">Cell membrane</location>
        <topology evidence="1">Multi-pass membrane protein</topology>
    </subcellularLocation>
</comment>
<dbReference type="SUPFAM" id="SSF103473">
    <property type="entry name" value="MFS general substrate transporter"/>
    <property type="match status" value="1"/>
</dbReference>
<dbReference type="Gene3D" id="1.20.1250.20">
    <property type="entry name" value="MFS general substrate transporter like domains"/>
    <property type="match status" value="1"/>
</dbReference>
<feature type="transmembrane region" description="Helical" evidence="8">
    <location>
        <begin position="350"/>
        <end position="373"/>
    </location>
</feature>
<evidence type="ECO:0000256" key="8">
    <source>
        <dbReference type="SAM" id="Phobius"/>
    </source>
</evidence>
<dbReference type="InterPro" id="IPR020846">
    <property type="entry name" value="MFS_dom"/>
</dbReference>
<dbReference type="GO" id="GO:0022857">
    <property type="term" value="F:transmembrane transporter activity"/>
    <property type="evidence" value="ECO:0007669"/>
    <property type="project" value="InterPro"/>
</dbReference>
<dbReference type="InterPro" id="IPR005828">
    <property type="entry name" value="MFS_sugar_transport-like"/>
</dbReference>
<dbReference type="AlphaFoldDB" id="A0A6J1MV24"/>
<dbReference type="InterPro" id="IPR036259">
    <property type="entry name" value="MFS_trans_sf"/>
</dbReference>
<evidence type="ECO:0000259" key="9">
    <source>
        <dbReference type="PROSITE" id="PS50850"/>
    </source>
</evidence>
<feature type="transmembrane region" description="Helical" evidence="8">
    <location>
        <begin position="81"/>
        <end position="103"/>
    </location>
</feature>
<dbReference type="Pfam" id="PF00083">
    <property type="entry name" value="Sugar_tr"/>
    <property type="match status" value="1"/>
</dbReference>
<feature type="transmembrane region" description="Helical" evidence="8">
    <location>
        <begin position="110"/>
        <end position="126"/>
    </location>
</feature>
<evidence type="ECO:0000256" key="6">
    <source>
        <dbReference type="ARBA" id="ARBA00022989"/>
    </source>
</evidence>
<dbReference type="PANTHER" id="PTHR48021:SF33">
    <property type="entry name" value="AT22075P-RELATED"/>
    <property type="match status" value="1"/>
</dbReference>
<dbReference type="KEGG" id="bany:112043231"/>
<feature type="transmembrane region" description="Helical" evidence="8">
    <location>
        <begin position="193"/>
        <end position="214"/>
    </location>
</feature>
<keyword evidence="7 8" id="KW-0472">Membrane</keyword>
<evidence type="ECO:0000256" key="4">
    <source>
        <dbReference type="ARBA" id="ARBA00022597"/>
    </source>
</evidence>
<accession>A0A6J1MV24</accession>
<feature type="transmembrane region" description="Helical" evidence="8">
    <location>
        <begin position="418"/>
        <end position="437"/>
    </location>
</feature>
<evidence type="ECO:0000256" key="7">
    <source>
        <dbReference type="ARBA" id="ARBA00023136"/>
    </source>
</evidence>
<name>A0A6J1MV24_BICAN</name>
<keyword evidence="3" id="KW-1003">Cell membrane</keyword>
<keyword evidence="4" id="KW-0762">Sugar transport</keyword>
<reference evidence="10" key="1">
    <citation type="submission" date="2025-05" db="UniProtKB">
        <authorList>
            <consortium name="RefSeq"/>
        </authorList>
    </citation>
    <scope>NUCLEOTIDE SEQUENCE [LARGE SCALE GENOMIC DNA]</scope>
</reference>
<dbReference type="InterPro" id="IPR050549">
    <property type="entry name" value="MFS_Trehalose_Transporter"/>
</dbReference>
<dbReference type="RefSeq" id="XP_023934316.1">
    <property type="nucleotide sequence ID" value="XM_024078548.2"/>
</dbReference>
<evidence type="ECO:0000256" key="5">
    <source>
        <dbReference type="ARBA" id="ARBA00022692"/>
    </source>
</evidence>
<organism evidence="10 11">
    <name type="scientific">Bicyclus anynana</name>
    <name type="common">Squinting bush brown butterfly</name>
    <dbReference type="NCBI Taxonomy" id="110368"/>
    <lineage>
        <taxon>Eukaryota</taxon>
        <taxon>Metazoa</taxon>
        <taxon>Ecdysozoa</taxon>
        <taxon>Arthropoda</taxon>
        <taxon>Hexapoda</taxon>
        <taxon>Insecta</taxon>
        <taxon>Pterygota</taxon>
        <taxon>Neoptera</taxon>
        <taxon>Endopterygota</taxon>
        <taxon>Lepidoptera</taxon>
        <taxon>Glossata</taxon>
        <taxon>Ditrysia</taxon>
        <taxon>Papilionoidea</taxon>
        <taxon>Nymphalidae</taxon>
        <taxon>Satyrinae</taxon>
        <taxon>Satyrini</taxon>
        <taxon>Mycalesina</taxon>
        <taxon>Bicyclus</taxon>
    </lineage>
</organism>
<feature type="transmembrane region" description="Helical" evidence="8">
    <location>
        <begin position="449"/>
        <end position="469"/>
    </location>
</feature>
<protein>
    <submittedName>
        <fullName evidence="11">Facilitated trehalose transporter Tret1-like isoform X1</fullName>
    </submittedName>
</protein>
<dbReference type="OrthoDB" id="6612291at2759"/>
<dbReference type="GeneID" id="112043231"/>
<sequence length="503" mass="56176">MHFHNEEINCRQPLLYPQKFYHMKPLSIISEGSQVNQILCAVLISMPMFAYGNCIGWMSPMTILLQSKNSPTSIPLTDVEISWMASLPYLICVPATYLVATLGDRFGRKFALLFMSAVSATIWILKLSSMNIWVFIVARILAGVVMAGSCVTYPTYIKEICEDNIRGALGCWGALFFTTGSLFAYIVGDILSYQTILMVFLAIPIINILVFLMMPESPSYLIKYGKEEEAVKALVWLRCRRQYDLTIQREIDFMKREQRNDELKGKNLMKTILTDKILFRAFQIALVAALARELCGAVPVLNFAADIFRLASGVTGLVLSPNQQAMVLGSVQLCGAIMASGIVERCGRRPLLILTCVASGLSMCILATWFLLYEFNVSPPGWVPVVTLCVCIFCDASGLMPISIVITGETFSYKYRGTVLATTMAISSFADFFQLLFFKPLAKSIGVYVAFYFFGAMCLATSLYVLLIVPETKNRKLEEIYDDLQSKKGKRKIEKHTSTTNVP</sequence>
<keyword evidence="5 8" id="KW-0812">Transmembrane</keyword>
<dbReference type="GO" id="GO:0005886">
    <property type="term" value="C:plasma membrane"/>
    <property type="evidence" value="ECO:0007669"/>
    <property type="project" value="UniProtKB-SubCell"/>
</dbReference>
<gene>
    <name evidence="11" type="primary">LOC112043231</name>
</gene>
<keyword evidence="6 8" id="KW-1133">Transmembrane helix</keyword>
<evidence type="ECO:0000256" key="3">
    <source>
        <dbReference type="ARBA" id="ARBA00022475"/>
    </source>
</evidence>
<feature type="transmembrane region" description="Helical" evidence="8">
    <location>
        <begin position="168"/>
        <end position="187"/>
    </location>
</feature>
<evidence type="ECO:0000313" key="10">
    <source>
        <dbReference type="Proteomes" id="UP001652582"/>
    </source>
</evidence>